<dbReference type="OrthoDB" id="6166765at2"/>
<evidence type="ECO:0000313" key="2">
    <source>
        <dbReference type="EMBL" id="RMI24871.1"/>
    </source>
</evidence>
<dbReference type="EMBL" id="RFLX01000007">
    <property type="protein sequence ID" value="RMI24871.1"/>
    <property type="molecule type" value="Genomic_DNA"/>
</dbReference>
<dbReference type="EMBL" id="RAQU01000231">
    <property type="protein sequence ID" value="RKK01688.1"/>
    <property type="molecule type" value="Genomic_DNA"/>
</dbReference>
<evidence type="ECO:0000313" key="3">
    <source>
        <dbReference type="Proteomes" id="UP000274097"/>
    </source>
</evidence>
<keyword evidence="3" id="KW-1185">Reference proteome</keyword>
<gene>
    <name evidence="1" type="ORF">D6Z83_23670</name>
    <name evidence="2" type="ORF">EBE87_12085</name>
</gene>
<proteinExistence type="predicted"/>
<evidence type="ECO:0000313" key="4">
    <source>
        <dbReference type="Proteomes" id="UP000278036"/>
    </source>
</evidence>
<dbReference type="AlphaFoldDB" id="A0A3A9JM86"/>
<reference evidence="1 4" key="1">
    <citation type="submission" date="2018-09" db="EMBL/GenBank/DDBJ databases">
        <title>Roseomonas sp. nov., isolated from feces of Tibetan antelopes in the Qinghai-Tibet plateau, China.</title>
        <authorList>
            <person name="Tian Z."/>
        </authorList>
    </citation>
    <scope>NUCLEOTIDE SEQUENCE [LARGE SCALE GENOMIC DNA]</scope>
    <source>
        <strain evidence="2 3">Z23</strain>
        <strain evidence="1 4">Z24</strain>
    </source>
</reference>
<evidence type="ECO:0000313" key="1">
    <source>
        <dbReference type="EMBL" id="RKK01688.1"/>
    </source>
</evidence>
<dbReference type="RefSeq" id="WP_120640642.1">
    <property type="nucleotide sequence ID" value="NZ_RAQU01000231.1"/>
</dbReference>
<dbReference type="InParanoid" id="A0A3A9JM86"/>
<protein>
    <recommendedName>
        <fullName evidence="5">Cyclase dehydrase</fullName>
    </recommendedName>
</protein>
<sequence length="177" mass="18162">MNILTRAADITRSPGDPKVLSTGPSSLAAPDQMARGLGWFSIGLGLMELFAARSLARSLGMQGAEGLIRGYGVREIASGMACLSVNPVPGVASRIAGDAVDIATLMAALPNNPKRENVQLALLAVIGVTVLDVLCTSQLTARHGRPSGPGRDYSNRSGFPQGVAAAQRLSRDAPAGG</sequence>
<accession>A0A3A9JM86</accession>
<name>A0A3A9JM86_9PROT</name>
<comment type="caution">
    <text evidence="1">The sequence shown here is derived from an EMBL/GenBank/DDBJ whole genome shotgun (WGS) entry which is preliminary data.</text>
</comment>
<evidence type="ECO:0008006" key="5">
    <source>
        <dbReference type="Google" id="ProtNLM"/>
    </source>
</evidence>
<dbReference type="Proteomes" id="UP000278036">
    <property type="component" value="Unassembled WGS sequence"/>
</dbReference>
<dbReference type="Proteomes" id="UP000274097">
    <property type="component" value="Unassembled WGS sequence"/>
</dbReference>
<organism evidence="1 4">
    <name type="scientific">Teichococcus wenyumeiae</name>
    <dbReference type="NCBI Taxonomy" id="2478470"/>
    <lineage>
        <taxon>Bacteria</taxon>
        <taxon>Pseudomonadati</taxon>
        <taxon>Pseudomonadota</taxon>
        <taxon>Alphaproteobacteria</taxon>
        <taxon>Acetobacterales</taxon>
        <taxon>Roseomonadaceae</taxon>
        <taxon>Roseomonas</taxon>
    </lineage>
</organism>